<organism evidence="4 5">
    <name type="scientific">Chryseobacterium panacisoli</name>
    <dbReference type="NCBI Taxonomy" id="1807141"/>
    <lineage>
        <taxon>Bacteria</taxon>
        <taxon>Pseudomonadati</taxon>
        <taxon>Bacteroidota</taxon>
        <taxon>Flavobacteriia</taxon>
        <taxon>Flavobacteriales</taxon>
        <taxon>Weeksellaceae</taxon>
        <taxon>Chryseobacterium group</taxon>
        <taxon>Chryseobacterium</taxon>
    </lineage>
</organism>
<dbReference type="RefSeq" id="WP_149387262.1">
    <property type="nucleotide sequence ID" value="NZ_VTRU01000001.1"/>
</dbReference>
<feature type="chain" id="PRO_5022802253" evidence="2">
    <location>
        <begin position="19"/>
        <end position="513"/>
    </location>
</feature>
<dbReference type="SUPFAM" id="SSF82171">
    <property type="entry name" value="DPP6 N-terminal domain-like"/>
    <property type="match status" value="1"/>
</dbReference>
<comment type="caution">
    <text evidence="4">The sequence shown here is derived from an EMBL/GenBank/DDBJ whole genome shotgun (WGS) entry which is preliminary data.</text>
</comment>
<dbReference type="OrthoDB" id="9811934at2"/>
<dbReference type="Pfam" id="PF18962">
    <property type="entry name" value="Por_Secre_tail"/>
    <property type="match status" value="1"/>
</dbReference>
<feature type="domain" description="Secretion system C-terminal sorting" evidence="3">
    <location>
        <begin position="441"/>
        <end position="509"/>
    </location>
</feature>
<accession>A0A5D9A077</accession>
<evidence type="ECO:0000259" key="3">
    <source>
        <dbReference type="Pfam" id="PF18962"/>
    </source>
</evidence>
<dbReference type="PANTHER" id="PTHR42754:SF1">
    <property type="entry name" value="LIPOPROTEIN"/>
    <property type="match status" value="1"/>
</dbReference>
<protein>
    <submittedName>
        <fullName evidence="4">T9SS type A sorting domain-containing protein</fullName>
    </submittedName>
</protein>
<dbReference type="InterPro" id="IPR026444">
    <property type="entry name" value="Secre_tail"/>
</dbReference>
<geneLocation type="plasmid" evidence="4">
    <name>unnamed1</name>
</geneLocation>
<evidence type="ECO:0000256" key="1">
    <source>
        <dbReference type="ARBA" id="ARBA00022729"/>
    </source>
</evidence>
<dbReference type="PANTHER" id="PTHR42754">
    <property type="entry name" value="ENDOGLUCANASE"/>
    <property type="match status" value="1"/>
</dbReference>
<dbReference type="AlphaFoldDB" id="A0A5D9A077"/>
<keyword evidence="4" id="KW-0614">Plasmid</keyword>
<name>A0A5D9A077_9FLAO</name>
<proteinExistence type="predicted"/>
<dbReference type="NCBIfam" id="TIGR04183">
    <property type="entry name" value="Por_Secre_tail"/>
    <property type="match status" value="1"/>
</dbReference>
<keyword evidence="1 2" id="KW-0732">Signal</keyword>
<evidence type="ECO:0000256" key="2">
    <source>
        <dbReference type="SAM" id="SignalP"/>
    </source>
</evidence>
<reference evidence="4 5" key="1">
    <citation type="submission" date="2019-08" db="EMBL/GenBank/DDBJ databases">
        <title>Draft genome sequence of Chryseobacterium sp. Gsoil 183.</title>
        <authorList>
            <person name="Im W.-T."/>
        </authorList>
    </citation>
    <scope>NUCLEOTIDE SEQUENCE [LARGE SCALE GENOMIC DNA]</scope>
    <source>
        <strain evidence="4 5">Gsoil 183</strain>
        <plasmid evidence="4">unnamed1</plasmid>
    </source>
</reference>
<keyword evidence="5" id="KW-1185">Reference proteome</keyword>
<feature type="signal peptide" evidence="2">
    <location>
        <begin position="1"/>
        <end position="18"/>
    </location>
</feature>
<evidence type="ECO:0000313" key="5">
    <source>
        <dbReference type="Proteomes" id="UP000323884"/>
    </source>
</evidence>
<dbReference type="EMBL" id="VTRU01000001">
    <property type="protein sequence ID" value="TZG00252.1"/>
    <property type="molecule type" value="Genomic_DNA"/>
</dbReference>
<sequence>MRHLTFTFLFFTFSISMAQTAPSIEWQKALGGSQAESANAIQQTSDGGYIVAGNSMSSDGNMTNHGDSDYWIIKLDTSGSIQWQKSLGGSFYDSANSIQQTADGGYIVAGESYSIDGDITGNHGNSDYWIVKLDASGTMQWQKSLGGTNEDWANSVQQTSDGGYIVAGESYSTDGDITGNHGNSDYWIVKLDSSGGIQWQKALGGTSYDRANSIQQTFDGGYIVAGGSASNNGDITGNHGNEDFWIVKLNSSGIIQWEKSLVGNLADAAESIRQTSEGGYIVAGGSNSTNSEIPTNFGESNYCVAKLDSNGNTLWQKYFGGSGNDYAYSTQPTSDGGYIVAGATGSANGDIIGSHGSSEYWIIKLDSSGIMQWQKPLGGTSFDEAYSIQQTADGGYILAGQISSTDGEVTGAHGSSDSWIVKLNSDQLSTAENHSINKPSIYPNPSKDFFYVDHLPKETVVSITDMSGRKLFSQQYNEEKIRINTSAFTEGIYMIQIRSKEEIILSKKITVSR</sequence>
<evidence type="ECO:0000313" key="4">
    <source>
        <dbReference type="EMBL" id="TZG00252.1"/>
    </source>
</evidence>
<dbReference type="Proteomes" id="UP000323884">
    <property type="component" value="Unassembled WGS sequence"/>
</dbReference>
<gene>
    <name evidence="4" type="ORF">FW781_10115</name>
</gene>